<evidence type="ECO:0000313" key="1">
    <source>
        <dbReference type="EMBL" id="KKK82232.1"/>
    </source>
</evidence>
<accession>A0A0F8YLF8</accession>
<comment type="caution">
    <text evidence="1">The sequence shown here is derived from an EMBL/GenBank/DDBJ whole genome shotgun (WGS) entry which is preliminary data.</text>
</comment>
<reference evidence="1" key="1">
    <citation type="journal article" date="2015" name="Nature">
        <title>Complex archaea that bridge the gap between prokaryotes and eukaryotes.</title>
        <authorList>
            <person name="Spang A."/>
            <person name="Saw J.H."/>
            <person name="Jorgensen S.L."/>
            <person name="Zaremba-Niedzwiedzka K."/>
            <person name="Martijn J."/>
            <person name="Lind A.E."/>
            <person name="van Eijk R."/>
            <person name="Schleper C."/>
            <person name="Guy L."/>
            <person name="Ettema T.J."/>
        </authorList>
    </citation>
    <scope>NUCLEOTIDE SEQUENCE</scope>
</reference>
<gene>
    <name evidence="1" type="ORF">LCGC14_2805470</name>
</gene>
<name>A0A0F8YLF8_9ZZZZ</name>
<organism evidence="1">
    <name type="scientific">marine sediment metagenome</name>
    <dbReference type="NCBI Taxonomy" id="412755"/>
    <lineage>
        <taxon>unclassified sequences</taxon>
        <taxon>metagenomes</taxon>
        <taxon>ecological metagenomes</taxon>
    </lineage>
</organism>
<sequence length="54" mass="6319">GTKLFETVSGGMATYDLKVPSKYFKRVLLKYPKDKDLFPTDLQCWEYPESEVKK</sequence>
<dbReference type="AlphaFoldDB" id="A0A0F8YLF8"/>
<feature type="non-terminal residue" evidence="1">
    <location>
        <position position="1"/>
    </location>
</feature>
<protein>
    <submittedName>
        <fullName evidence="1">Uncharacterized protein</fullName>
    </submittedName>
</protein>
<proteinExistence type="predicted"/>
<dbReference type="EMBL" id="LAZR01052767">
    <property type="protein sequence ID" value="KKK82232.1"/>
    <property type="molecule type" value="Genomic_DNA"/>
</dbReference>